<comment type="cofactor">
    <cofactor evidence="1">
        <name>Fe(2+)</name>
        <dbReference type="ChEBI" id="CHEBI:29033"/>
    </cofactor>
</comment>
<proteinExistence type="inferred from homology"/>
<dbReference type="AlphaFoldDB" id="A3ILP6"/>
<feature type="transmembrane region" description="Helical" evidence="3">
    <location>
        <begin position="21"/>
        <end position="42"/>
    </location>
</feature>
<evidence type="ECO:0000313" key="5">
    <source>
        <dbReference type="EMBL" id="EAZ92697.1"/>
    </source>
</evidence>
<dbReference type="Pfam" id="PF00487">
    <property type="entry name" value="FA_desaturase"/>
    <property type="match status" value="1"/>
</dbReference>
<gene>
    <name evidence="5" type="ORF">CY0110_24061</name>
</gene>
<evidence type="ECO:0000256" key="1">
    <source>
        <dbReference type="ARBA" id="ARBA00001954"/>
    </source>
</evidence>
<dbReference type="eggNOG" id="COG3239">
    <property type="taxonomic scope" value="Bacteria"/>
</dbReference>
<dbReference type="OrthoDB" id="784276at2"/>
<dbReference type="InterPro" id="IPR005804">
    <property type="entry name" value="FA_desaturase_dom"/>
</dbReference>
<dbReference type="GO" id="GO:0006629">
    <property type="term" value="P:lipid metabolic process"/>
    <property type="evidence" value="ECO:0007669"/>
    <property type="project" value="InterPro"/>
</dbReference>
<feature type="transmembrane region" description="Helical" evidence="3">
    <location>
        <begin position="48"/>
        <end position="69"/>
    </location>
</feature>
<protein>
    <submittedName>
        <fullName evidence="5">Putative fatty acid desaturase</fullName>
    </submittedName>
</protein>
<name>A3ILP6_9CHRO</name>
<reference evidence="5 6" key="1">
    <citation type="submission" date="2007-03" db="EMBL/GenBank/DDBJ databases">
        <authorList>
            <person name="Stal L."/>
            <person name="Ferriera S."/>
            <person name="Johnson J."/>
            <person name="Kravitz S."/>
            <person name="Beeson K."/>
            <person name="Sutton G."/>
            <person name="Rogers Y.-H."/>
            <person name="Friedman R."/>
            <person name="Frazier M."/>
            <person name="Venter J.C."/>
        </authorList>
    </citation>
    <scope>NUCLEOTIDE SEQUENCE [LARGE SCALE GENOMIC DNA]</scope>
    <source>
        <strain evidence="5 6">CCY0110</strain>
    </source>
</reference>
<feature type="transmembrane region" description="Helical" evidence="3">
    <location>
        <begin position="172"/>
        <end position="192"/>
    </location>
</feature>
<feature type="transmembrane region" description="Helical" evidence="3">
    <location>
        <begin position="136"/>
        <end position="160"/>
    </location>
</feature>
<keyword evidence="3" id="KW-0472">Membrane</keyword>
<accession>A3ILP6</accession>
<dbReference type="RefSeq" id="WP_008274269.1">
    <property type="nucleotide sequence ID" value="NZ_AAXW01000005.1"/>
</dbReference>
<evidence type="ECO:0000259" key="4">
    <source>
        <dbReference type="Pfam" id="PF00487"/>
    </source>
</evidence>
<keyword evidence="6" id="KW-1185">Reference proteome</keyword>
<evidence type="ECO:0000256" key="2">
    <source>
        <dbReference type="ARBA" id="ARBA00008749"/>
    </source>
</evidence>
<feature type="domain" description="Fatty acid desaturase" evidence="4">
    <location>
        <begin position="48"/>
        <end position="274"/>
    </location>
</feature>
<evidence type="ECO:0000313" key="6">
    <source>
        <dbReference type="Proteomes" id="UP000003781"/>
    </source>
</evidence>
<comment type="caution">
    <text evidence="5">The sequence shown here is derived from an EMBL/GenBank/DDBJ whole genome shotgun (WGS) entry which is preliminary data.</text>
</comment>
<organism evidence="5 6">
    <name type="scientific">Crocosphaera chwakensis CCY0110</name>
    <dbReference type="NCBI Taxonomy" id="391612"/>
    <lineage>
        <taxon>Bacteria</taxon>
        <taxon>Bacillati</taxon>
        <taxon>Cyanobacteriota</taxon>
        <taxon>Cyanophyceae</taxon>
        <taxon>Oscillatoriophycideae</taxon>
        <taxon>Chroococcales</taxon>
        <taxon>Aphanothecaceae</taxon>
        <taxon>Crocosphaera</taxon>
        <taxon>Crocosphaera chwakensis</taxon>
    </lineage>
</organism>
<dbReference type="Proteomes" id="UP000003781">
    <property type="component" value="Unassembled WGS sequence"/>
</dbReference>
<comment type="similarity">
    <text evidence="2">Belongs to the fatty acid desaturase type 2 family.</text>
</comment>
<keyword evidence="3" id="KW-0812">Transmembrane</keyword>
<keyword evidence="3" id="KW-1133">Transmembrane helix</keyword>
<evidence type="ECO:0000256" key="3">
    <source>
        <dbReference type="SAM" id="Phobius"/>
    </source>
</evidence>
<sequence>MSRTKSKSQVKPIDFVERNNLKGILAIARDWIAMLLIIAFSIWADNIFVYFISIWLIAAFQLALGESLVHEAIHLNLFSNKSWHEKLQFLYAYPFLRTIYSYKEHHFDHHKDLWGEKDYIPENYNFLGLNKPQKSLFFILVIQPLLGLSAIYFCVEILYNFNPLKLKNDKKLLISTIQMVLFWLIVIPLFYFSGYFHLLVLYWFIPLFWCYSGYSLFSEVEEHFNTLSGTRSNIDPFFNLLFHNGGYHYVHHICPTIPWYKLPEAHKALSVTYPNILLDISNNVLETYQQFKRDNSENQVTERFNKLDELRAGYLPLTN</sequence>
<dbReference type="EMBL" id="AAXW01000005">
    <property type="protein sequence ID" value="EAZ92697.1"/>
    <property type="molecule type" value="Genomic_DNA"/>
</dbReference>